<dbReference type="Pfam" id="PF14028">
    <property type="entry name" value="Lant_dehydr_C"/>
    <property type="match status" value="1"/>
</dbReference>
<dbReference type="GO" id="GO:0008168">
    <property type="term" value="F:methyltransferase activity"/>
    <property type="evidence" value="ECO:0007669"/>
    <property type="project" value="UniProtKB-KW"/>
</dbReference>
<dbReference type="InterPro" id="IPR023809">
    <property type="entry name" value="Thiopep_bacteriocin_synth_dom"/>
</dbReference>
<accession>A0A1G9Z4L6</accession>
<protein>
    <submittedName>
        <fullName evidence="2">Protein-L-isoaspartate(D-aspartate) O-methyltransferase</fullName>
    </submittedName>
</protein>
<organism evidence="2 3">
    <name type="scientific">Actinacidiphila guanduensis</name>
    <dbReference type="NCBI Taxonomy" id="310781"/>
    <lineage>
        <taxon>Bacteria</taxon>
        <taxon>Bacillati</taxon>
        <taxon>Actinomycetota</taxon>
        <taxon>Actinomycetes</taxon>
        <taxon>Kitasatosporales</taxon>
        <taxon>Streptomycetaceae</taxon>
        <taxon>Actinacidiphila</taxon>
    </lineage>
</organism>
<dbReference type="NCBIfam" id="TIGR03891">
    <property type="entry name" value="thiopep_ocin"/>
    <property type="match status" value="1"/>
</dbReference>
<keyword evidence="3" id="KW-1185">Reference proteome</keyword>
<dbReference type="Proteomes" id="UP000199341">
    <property type="component" value="Unassembled WGS sequence"/>
</dbReference>
<evidence type="ECO:0000259" key="1">
    <source>
        <dbReference type="Pfam" id="PF14028"/>
    </source>
</evidence>
<reference evidence="2 3" key="1">
    <citation type="submission" date="2016-10" db="EMBL/GenBank/DDBJ databases">
        <authorList>
            <person name="de Groot N.N."/>
        </authorList>
    </citation>
    <scope>NUCLEOTIDE SEQUENCE [LARGE SCALE GENOMIC DNA]</scope>
    <source>
        <strain evidence="2 3">CGMCC 4.2022</strain>
    </source>
</reference>
<evidence type="ECO:0000313" key="3">
    <source>
        <dbReference type="Proteomes" id="UP000199341"/>
    </source>
</evidence>
<dbReference type="AlphaFoldDB" id="A0A1G9Z4L6"/>
<sequence length="114" mass="12718">MPPDRWQQHNVTFPNRDTARRAITQRLAPALLAAEADGQLYGWWFMNKQPWPLRYLADRPSLTMTALLDDLVADGTAQSCTLGIYEPETEAFGGPEAMTAAHDLSMCTMFTSKG</sequence>
<keyword evidence="2" id="KW-0489">Methyltransferase</keyword>
<proteinExistence type="predicted"/>
<name>A0A1G9Z4L6_9ACTN</name>
<keyword evidence="2" id="KW-0808">Transferase</keyword>
<dbReference type="GO" id="GO:0032259">
    <property type="term" value="P:methylation"/>
    <property type="evidence" value="ECO:0007669"/>
    <property type="project" value="UniProtKB-KW"/>
</dbReference>
<feature type="domain" description="Thiopeptide-type bacteriocin biosynthesis" evidence="1">
    <location>
        <begin position="6"/>
        <end position="104"/>
    </location>
</feature>
<evidence type="ECO:0000313" key="2">
    <source>
        <dbReference type="EMBL" id="SDN16322.1"/>
    </source>
</evidence>
<gene>
    <name evidence="2" type="ORF">SAMN05216259_1038</name>
</gene>
<dbReference type="STRING" id="310781.SAMN05216259_1038"/>
<dbReference type="EMBL" id="FNIE01000003">
    <property type="protein sequence ID" value="SDN16322.1"/>
    <property type="molecule type" value="Genomic_DNA"/>
</dbReference>